<dbReference type="NCBIfam" id="TIGR00613">
    <property type="entry name" value="reco"/>
    <property type="match status" value="1"/>
</dbReference>
<dbReference type="GO" id="GO:0006281">
    <property type="term" value="P:DNA repair"/>
    <property type="evidence" value="ECO:0007669"/>
    <property type="project" value="InterPro"/>
</dbReference>
<dbReference type="EMBL" id="NQNY01000014">
    <property type="protein sequence ID" value="PAK21063.1"/>
    <property type="molecule type" value="Genomic_DNA"/>
</dbReference>
<proteinExistence type="predicted"/>
<evidence type="ECO:0000313" key="1">
    <source>
        <dbReference type="EMBL" id="PAK21063.1"/>
    </source>
</evidence>
<organism evidence="1 2">
    <name type="scientific">Mycoplasmopsis agassizii</name>
    <dbReference type="NCBI Taxonomy" id="33922"/>
    <lineage>
        <taxon>Bacteria</taxon>
        <taxon>Bacillati</taxon>
        <taxon>Mycoplasmatota</taxon>
        <taxon>Mycoplasmoidales</taxon>
        <taxon>Metamycoplasmataceae</taxon>
        <taxon>Mycoplasmopsis</taxon>
    </lineage>
</organism>
<gene>
    <name evidence="1" type="primary">recO</name>
    <name evidence="1" type="ORF">CJJ23_04005</name>
</gene>
<dbReference type="GO" id="GO:0006310">
    <property type="term" value="P:DNA recombination"/>
    <property type="evidence" value="ECO:0007669"/>
    <property type="project" value="InterPro"/>
</dbReference>
<dbReference type="RefSeq" id="WP_143823640.1">
    <property type="nucleotide sequence ID" value="NZ_NQNY01000014.1"/>
</dbReference>
<evidence type="ECO:0000313" key="2">
    <source>
        <dbReference type="Proteomes" id="UP000216943"/>
    </source>
</evidence>
<dbReference type="InterPro" id="IPR037278">
    <property type="entry name" value="ARFGAP/RecO"/>
</dbReference>
<name>A0A269THV4_9BACT</name>
<reference evidence="2" key="1">
    <citation type="submission" date="2017-08" db="EMBL/GenBank/DDBJ databases">
        <authorList>
            <person name="Alvarez-Ponce D."/>
            <person name="Weitzman C.L."/>
            <person name="Tillett R.L."/>
            <person name="Sandmeier F.C."/>
            <person name="Tracy C.R."/>
        </authorList>
    </citation>
    <scope>NUCLEOTIDE SEQUENCE [LARGE SCALE GENOMIC DNA]</scope>
    <source>
        <strain evidence="2">723</strain>
    </source>
</reference>
<dbReference type="Proteomes" id="UP000216943">
    <property type="component" value="Unassembled WGS sequence"/>
</dbReference>
<dbReference type="OrthoDB" id="404042at2"/>
<dbReference type="SUPFAM" id="SSF57863">
    <property type="entry name" value="ArfGap/RecO-like zinc finger"/>
    <property type="match status" value="1"/>
</dbReference>
<sequence length="231" mass="26703">MATTIKSGILLKIVPYNQKDGIIKVLFEREIISMISRGILQVNSKNRLNLIEGSVIEFEYFAARLVTSLSKLKTAHLITRYDQQTSFNLIFWPIVLTLLNQLEQTNSELYNFILLLLNFTNETKAIYLFVYLFFLLAKPFGFEMNFHSCVVCDSYKKIIFLDISKGGFVCALHSLEKTELSLLKGFHSLEKSFSEFLETTSQATTLKMLRIFVDLFRLQGIYVPAEIKLFY</sequence>
<dbReference type="AlphaFoldDB" id="A0A269THV4"/>
<comment type="caution">
    <text evidence="1">The sequence shown here is derived from an EMBL/GenBank/DDBJ whole genome shotgun (WGS) entry which is preliminary data.</text>
</comment>
<protein>
    <submittedName>
        <fullName evidence="1">DNA repair protein RecO</fullName>
    </submittedName>
</protein>
<accession>A0A269THV4</accession>
<dbReference type="InterPro" id="IPR003717">
    <property type="entry name" value="RecO"/>
</dbReference>